<dbReference type="GO" id="GO:0070292">
    <property type="term" value="P:N-acylphosphatidylethanolamine metabolic process"/>
    <property type="evidence" value="ECO:0007669"/>
    <property type="project" value="TreeGrafter"/>
</dbReference>
<feature type="transmembrane region" description="Helical" evidence="1">
    <location>
        <begin position="21"/>
        <end position="39"/>
    </location>
</feature>
<keyword evidence="1" id="KW-1133">Transmembrane helix</keyword>
<dbReference type="PANTHER" id="PTHR15032">
    <property type="entry name" value="N-ACYL-PHOSPHATIDYLETHANOLAMINE-HYDROLYZING PHOSPHOLIPASE D"/>
    <property type="match status" value="1"/>
</dbReference>
<dbReference type="InterPro" id="IPR001279">
    <property type="entry name" value="Metallo-B-lactamas"/>
</dbReference>
<protein>
    <recommendedName>
        <fullName evidence="2">Metallo-beta-lactamase domain-containing protein</fullName>
    </recommendedName>
</protein>
<sequence length="408" mass="46743">MPQILKRVDTQSLVVFVKQQGGLALVSAVAATSLLYYLFHSTTHAAHVVESVRKRGISKRKLLTRPEEKYASLKVEKRFVNPFEEWTEIPFYKTALFWMGRWKGNGIPSCEKELDKTLPVMKPDLNRIKTSNAVTFTWFGQSTCLMTLDGLTILSDPVFSKCSINDYLGPKRLRPIPCQLEDFIDTVDIVVVSHDHFDHLDEAAVHKLGNSVVWYIPLGLKNWFLKRGIQNVIELDWWQEVTHENRPDVVISCVPAMHWSGSRTPFEKNNTLWCSYVIKSKSDKIFFCGDTGYSPELFKAIGDRYAPITLAAIPIGSFMPTKLMQHLHMGPEDAIKAHYDLGCPRLSVGIHWGTFMMSDEHYLAPRQVLERVWETYQAERQDNEMQSMNYVKDTKFTTTAFGQTVILD</sequence>
<dbReference type="Pfam" id="PF12706">
    <property type="entry name" value="Lactamase_B_2"/>
    <property type="match status" value="1"/>
</dbReference>
<dbReference type="GO" id="GO:0070291">
    <property type="term" value="P:N-acylethanolamine metabolic process"/>
    <property type="evidence" value="ECO:0007669"/>
    <property type="project" value="TreeGrafter"/>
</dbReference>
<evidence type="ECO:0000259" key="2">
    <source>
        <dbReference type="Pfam" id="PF12706"/>
    </source>
</evidence>
<accession>A0A8H7V0C6</accession>
<dbReference type="SUPFAM" id="SSF56281">
    <property type="entry name" value="Metallo-hydrolase/oxidoreductase"/>
    <property type="match status" value="1"/>
</dbReference>
<proteinExistence type="predicted"/>
<evidence type="ECO:0000313" key="4">
    <source>
        <dbReference type="Proteomes" id="UP000603453"/>
    </source>
</evidence>
<keyword evidence="1" id="KW-0472">Membrane</keyword>
<name>A0A8H7V0C6_9FUNG</name>
<dbReference type="Gene3D" id="3.60.15.10">
    <property type="entry name" value="Ribonuclease Z/Hydroxyacylglutathione hydrolase-like"/>
    <property type="match status" value="1"/>
</dbReference>
<dbReference type="EMBL" id="JAEPRD010000037">
    <property type="protein sequence ID" value="KAG2205401.1"/>
    <property type="molecule type" value="Genomic_DNA"/>
</dbReference>
<feature type="domain" description="Metallo-beta-lactamase" evidence="2">
    <location>
        <begin position="153"/>
        <end position="352"/>
    </location>
</feature>
<dbReference type="GO" id="GO:0070290">
    <property type="term" value="F:N-acylphosphatidylethanolamine-specific phospholipase D activity"/>
    <property type="evidence" value="ECO:0007669"/>
    <property type="project" value="TreeGrafter"/>
</dbReference>
<keyword evidence="1" id="KW-0812">Transmembrane</keyword>
<dbReference type="AlphaFoldDB" id="A0A8H7V0C6"/>
<evidence type="ECO:0000256" key="1">
    <source>
        <dbReference type="SAM" id="Phobius"/>
    </source>
</evidence>
<dbReference type="Proteomes" id="UP000603453">
    <property type="component" value="Unassembled WGS sequence"/>
</dbReference>
<dbReference type="PANTHER" id="PTHR15032:SF4">
    <property type="entry name" value="N-ACYL-PHOSPHATIDYLETHANOLAMINE-HYDROLYZING PHOSPHOLIPASE D"/>
    <property type="match status" value="1"/>
</dbReference>
<keyword evidence="4" id="KW-1185">Reference proteome</keyword>
<dbReference type="GO" id="GO:0005737">
    <property type="term" value="C:cytoplasm"/>
    <property type="evidence" value="ECO:0007669"/>
    <property type="project" value="TreeGrafter"/>
</dbReference>
<reference evidence="3" key="1">
    <citation type="submission" date="2020-12" db="EMBL/GenBank/DDBJ databases">
        <title>Metabolic potential, ecology and presence of endohyphal bacteria is reflected in genomic diversity of Mucoromycotina.</title>
        <authorList>
            <person name="Muszewska A."/>
            <person name="Okrasinska A."/>
            <person name="Steczkiewicz K."/>
            <person name="Drgas O."/>
            <person name="Orlowska M."/>
            <person name="Perlinska-Lenart U."/>
            <person name="Aleksandrzak-Piekarczyk T."/>
            <person name="Szatraj K."/>
            <person name="Zielenkiewicz U."/>
            <person name="Pilsyk S."/>
            <person name="Malc E."/>
            <person name="Mieczkowski P."/>
            <person name="Kruszewska J.S."/>
            <person name="Biernat P."/>
            <person name="Pawlowska J."/>
        </authorList>
    </citation>
    <scope>NUCLEOTIDE SEQUENCE</scope>
    <source>
        <strain evidence="3">WA0000017839</strain>
    </source>
</reference>
<organism evidence="3 4">
    <name type="scientific">Mucor saturninus</name>
    <dbReference type="NCBI Taxonomy" id="64648"/>
    <lineage>
        <taxon>Eukaryota</taxon>
        <taxon>Fungi</taxon>
        <taxon>Fungi incertae sedis</taxon>
        <taxon>Mucoromycota</taxon>
        <taxon>Mucoromycotina</taxon>
        <taxon>Mucoromycetes</taxon>
        <taxon>Mucorales</taxon>
        <taxon>Mucorineae</taxon>
        <taxon>Mucoraceae</taxon>
        <taxon>Mucor</taxon>
    </lineage>
</organism>
<dbReference type="OrthoDB" id="332863at2759"/>
<gene>
    <name evidence="3" type="ORF">INT47_007186</name>
</gene>
<comment type="caution">
    <text evidence="3">The sequence shown here is derived from an EMBL/GenBank/DDBJ whole genome shotgun (WGS) entry which is preliminary data.</text>
</comment>
<evidence type="ECO:0000313" key="3">
    <source>
        <dbReference type="EMBL" id="KAG2205401.1"/>
    </source>
</evidence>
<dbReference type="InterPro" id="IPR036866">
    <property type="entry name" value="RibonucZ/Hydroxyglut_hydro"/>
</dbReference>